<accession>A0AAU7KI30</accession>
<dbReference type="EMBL" id="CP098827">
    <property type="protein sequence ID" value="XBO71312.1"/>
    <property type="molecule type" value="Genomic_DNA"/>
</dbReference>
<protein>
    <submittedName>
        <fullName evidence="1">Phytanoyl-CoA dioxygenase family protein</fullName>
    </submittedName>
</protein>
<keyword evidence="1" id="KW-0223">Dioxygenase</keyword>
<dbReference type="PANTHER" id="PTHR21308">
    <property type="entry name" value="PHYTANOYL-COA ALPHA-HYDROXYLASE"/>
    <property type="match status" value="1"/>
</dbReference>
<dbReference type="AlphaFoldDB" id="A0AAU7KI30"/>
<dbReference type="InterPro" id="IPR008775">
    <property type="entry name" value="Phytyl_CoA_dOase-like"/>
</dbReference>
<dbReference type="SUPFAM" id="SSF51197">
    <property type="entry name" value="Clavaminate synthase-like"/>
    <property type="match status" value="1"/>
</dbReference>
<name>A0AAU7KI30_9GAMM</name>
<organism evidence="1">
    <name type="scientific">Halomonas sp. RT37</name>
    <dbReference type="NCBI Taxonomy" id="2950872"/>
    <lineage>
        <taxon>Bacteria</taxon>
        <taxon>Pseudomonadati</taxon>
        <taxon>Pseudomonadota</taxon>
        <taxon>Gammaproteobacteria</taxon>
        <taxon>Oceanospirillales</taxon>
        <taxon>Halomonadaceae</taxon>
        <taxon>Halomonas</taxon>
    </lineage>
</organism>
<dbReference type="GO" id="GO:0001561">
    <property type="term" value="P:fatty acid alpha-oxidation"/>
    <property type="evidence" value="ECO:0007669"/>
    <property type="project" value="InterPro"/>
</dbReference>
<proteinExistence type="predicted"/>
<keyword evidence="1" id="KW-0560">Oxidoreductase</keyword>
<dbReference type="RefSeq" id="WP_348827411.1">
    <property type="nucleotide sequence ID" value="NZ_CP098827.1"/>
</dbReference>
<gene>
    <name evidence="1" type="ORF">NFG58_00895</name>
</gene>
<dbReference type="Pfam" id="PF05721">
    <property type="entry name" value="PhyH"/>
    <property type="match status" value="1"/>
</dbReference>
<dbReference type="PANTHER" id="PTHR21308:SF8">
    <property type="entry name" value="PHYTANOYL-COA DIOXYGENASE FAMILY PROTEIN (AFU_ORTHOLOGUE AFUA_2G09620)"/>
    <property type="match status" value="1"/>
</dbReference>
<dbReference type="InterPro" id="IPR047128">
    <property type="entry name" value="PhyH"/>
</dbReference>
<dbReference type="GO" id="GO:0048244">
    <property type="term" value="F:phytanoyl-CoA dioxygenase activity"/>
    <property type="evidence" value="ECO:0007669"/>
    <property type="project" value="InterPro"/>
</dbReference>
<reference evidence="1" key="1">
    <citation type="submission" date="2022-06" db="EMBL/GenBank/DDBJ databases">
        <title>A novel DMS-producing enzyme.</title>
        <authorList>
            <person name="Zhang Y."/>
        </authorList>
    </citation>
    <scope>NUCLEOTIDE SEQUENCE</scope>
    <source>
        <strain evidence="1">RT37</strain>
    </source>
</reference>
<dbReference type="Gene3D" id="2.60.120.620">
    <property type="entry name" value="q2cbj1_9rhob like domain"/>
    <property type="match status" value="1"/>
</dbReference>
<sequence length="383" mass="42346">MEHFIDRTQLDVAAFEALVQSTTNAEELPQAERIVSGIPLYRASHALDCLADPQRRRTLLDEWHHCLLDGPGVLAITGMMERTTVDRASESFLALIEAERGHGQQGDHFAAPGANDRLWNAFQKHGEADPDGFVDYYANPVLALVAEAWLGPGYQITSQVNVVKPGGRAQLPHRDYHLGFLSEAQALGYPLSLQVASQHLTLQGAVAHDDMPLESGPTQLLPHSQRYPEGYLAYRDPAFQQVFARHRVQLPLTRGDGLFFNPALFHAAGDNDSQDLRRMANLLQISSAFGRAMESVDNTRLVRAGFPALKARFQRDGWTAAIRAGVTALAEAYPFPANLDRTPPQGGLAPQSQCELLTQALDEDWDADRLDRALDRMAQDRRA</sequence>
<evidence type="ECO:0000313" key="1">
    <source>
        <dbReference type="EMBL" id="XBO71312.1"/>
    </source>
</evidence>